<accession>A0ABW3FGU4</accession>
<dbReference type="Gene3D" id="2.40.370.10">
    <property type="entry name" value="AttH-like domain"/>
    <property type="match status" value="2"/>
</dbReference>
<dbReference type="Pfam" id="PF17186">
    <property type="entry name" value="Lipocalin_9"/>
    <property type="match status" value="1"/>
</dbReference>
<evidence type="ECO:0000313" key="3">
    <source>
        <dbReference type="EMBL" id="MFD0917134.1"/>
    </source>
</evidence>
<keyword evidence="4" id="KW-1185">Reference proteome</keyword>
<evidence type="ECO:0000256" key="1">
    <source>
        <dbReference type="SAM" id="SignalP"/>
    </source>
</evidence>
<reference evidence="4" key="1">
    <citation type="journal article" date="2019" name="Int. J. Syst. Evol. Microbiol.">
        <title>The Global Catalogue of Microorganisms (GCM) 10K type strain sequencing project: providing services to taxonomists for standard genome sequencing and annotation.</title>
        <authorList>
            <consortium name="The Broad Institute Genomics Platform"/>
            <consortium name="The Broad Institute Genome Sequencing Center for Infectious Disease"/>
            <person name="Wu L."/>
            <person name="Ma J."/>
        </authorList>
    </citation>
    <scope>NUCLEOTIDE SEQUENCE [LARGE SCALE GENOMIC DNA]</scope>
    <source>
        <strain evidence="4">CCUG 60023</strain>
    </source>
</reference>
<comment type="caution">
    <text evidence="3">The sequence shown here is derived from an EMBL/GenBank/DDBJ whole genome shotgun (WGS) entry which is preliminary data.</text>
</comment>
<dbReference type="EMBL" id="JBHTJV010000010">
    <property type="protein sequence ID" value="MFD0917134.1"/>
    <property type="molecule type" value="Genomic_DNA"/>
</dbReference>
<organism evidence="3 4">
    <name type="scientific">Pseudahrensia aquimaris</name>
    <dbReference type="NCBI Taxonomy" id="744461"/>
    <lineage>
        <taxon>Bacteria</taxon>
        <taxon>Pseudomonadati</taxon>
        <taxon>Pseudomonadota</taxon>
        <taxon>Alphaproteobacteria</taxon>
        <taxon>Hyphomicrobiales</taxon>
        <taxon>Ahrensiaceae</taxon>
        <taxon>Pseudahrensia</taxon>
    </lineage>
</organism>
<feature type="domain" description="AttH" evidence="2">
    <location>
        <begin position="57"/>
        <end position="232"/>
    </location>
</feature>
<dbReference type="Pfam" id="PF07143">
    <property type="entry name" value="CrtC"/>
    <property type="match status" value="1"/>
</dbReference>
<proteinExistence type="predicted"/>
<keyword evidence="1" id="KW-0732">Signal</keyword>
<dbReference type="InterPro" id="IPR023374">
    <property type="entry name" value="AttH-like_dom_sf"/>
</dbReference>
<dbReference type="Proteomes" id="UP001597101">
    <property type="component" value="Unassembled WGS sequence"/>
</dbReference>
<dbReference type="PANTHER" id="PTHR38591">
    <property type="entry name" value="HYDROLASE"/>
    <property type="match status" value="1"/>
</dbReference>
<evidence type="ECO:0000259" key="2">
    <source>
        <dbReference type="Pfam" id="PF07143"/>
    </source>
</evidence>
<evidence type="ECO:0000313" key="4">
    <source>
        <dbReference type="Proteomes" id="UP001597101"/>
    </source>
</evidence>
<dbReference type="PANTHER" id="PTHR38591:SF1">
    <property type="entry name" value="BLL1000 PROTEIN"/>
    <property type="match status" value="1"/>
</dbReference>
<name>A0ABW3FGU4_9HYPH</name>
<feature type="chain" id="PRO_5046479316" evidence="1">
    <location>
        <begin position="22"/>
        <end position="357"/>
    </location>
</feature>
<dbReference type="RefSeq" id="WP_377212996.1">
    <property type="nucleotide sequence ID" value="NZ_JBHTJV010000010.1"/>
</dbReference>
<feature type="signal peptide" evidence="1">
    <location>
        <begin position="1"/>
        <end position="21"/>
    </location>
</feature>
<gene>
    <name evidence="3" type="ORF">ACFQ14_12010</name>
</gene>
<sequence length="357" mass="38976">MSARLIASLLFCLFGLSTVLAQGFGGLGIGQDGYSKPIKGKAFDFPKDHGPHPDYRIEWWYVTSTLKGDDGNDYGIQWTLFRSAFAPPSDTSTVSTWNNGQLWMGHAALTSATSHFVAERRARGGVSQAGVRAQPFSAWIDDWEMTAVSDQTEGISQVKLAANGEGFSYDLRLDANGPLVLHGDKGYSVKSPDGQASYYFSQPFYRVSGALRIEGKSIQVTGEAWLDREWSSQPLSETQTGWDWVSLSFDSGEKLMGFQVRTKDGAPFTSATWISADGTPTAFGDGALKMTALKTDEVAGRRVPTGWRVELPQKDVDVEISALNPDSWMATSIPYWEGPVSIKGTKAGRGYLEMTGY</sequence>
<dbReference type="SUPFAM" id="SSF159245">
    <property type="entry name" value="AttH-like"/>
    <property type="match status" value="1"/>
</dbReference>
<protein>
    <submittedName>
        <fullName evidence="3">Lipocalin-like domain-containing protein</fullName>
    </submittedName>
</protein>
<dbReference type="InterPro" id="IPR010791">
    <property type="entry name" value="AttH_dom"/>
</dbReference>